<organism evidence="1 2">
    <name type="scientific">Microbacterium testaceum (strain StLB037)</name>
    <dbReference type="NCBI Taxonomy" id="979556"/>
    <lineage>
        <taxon>Bacteria</taxon>
        <taxon>Bacillati</taxon>
        <taxon>Actinomycetota</taxon>
        <taxon>Actinomycetes</taxon>
        <taxon>Micrococcales</taxon>
        <taxon>Microbacteriaceae</taxon>
        <taxon>Microbacterium</taxon>
    </lineage>
</organism>
<reference evidence="1 2" key="1">
    <citation type="submission" date="2016-10" db="EMBL/GenBank/DDBJ databases">
        <authorList>
            <person name="de Groot N.N."/>
        </authorList>
    </citation>
    <scope>NUCLEOTIDE SEQUENCE [LARGE SCALE GENOMIC DNA]</scope>
    <source>
        <strain evidence="1 2">StLB037</strain>
    </source>
</reference>
<accession>A0A1H0NJD1</accession>
<name>A0A1H0NJD1_MICTS</name>
<dbReference type="EMBL" id="FNJN01000003">
    <property type="protein sequence ID" value="SDO92731.1"/>
    <property type="molecule type" value="Genomic_DNA"/>
</dbReference>
<sequence length="56" mass="5876">MNAFTIDVRVQSNSASADVEPASLGLVTRAICTRVTCKATCGCTPLCITQSPLACW</sequence>
<protein>
    <submittedName>
        <fullName evidence="1">Uncharacterized protein</fullName>
    </submittedName>
</protein>
<evidence type="ECO:0000313" key="1">
    <source>
        <dbReference type="EMBL" id="SDO92731.1"/>
    </source>
</evidence>
<dbReference type="RefSeq" id="WP_176786333.1">
    <property type="nucleotide sequence ID" value="NZ_FNJN01000003.1"/>
</dbReference>
<evidence type="ECO:0000313" key="2">
    <source>
        <dbReference type="Proteomes" id="UP000186456"/>
    </source>
</evidence>
<gene>
    <name evidence="1" type="ORF">SAMN04487788_1374</name>
</gene>
<dbReference type="AlphaFoldDB" id="A0A1H0NJD1"/>
<dbReference type="Proteomes" id="UP000186456">
    <property type="component" value="Unassembled WGS sequence"/>
</dbReference>
<proteinExistence type="predicted"/>
<dbReference type="NCBIfam" id="NF038155">
    <property type="entry name" value="lanthi_I_FDLD"/>
    <property type="match status" value="1"/>
</dbReference>